<proteinExistence type="predicted"/>
<organism evidence="2 3">
    <name type="scientific">Ophiobolus disseminans</name>
    <dbReference type="NCBI Taxonomy" id="1469910"/>
    <lineage>
        <taxon>Eukaryota</taxon>
        <taxon>Fungi</taxon>
        <taxon>Dikarya</taxon>
        <taxon>Ascomycota</taxon>
        <taxon>Pezizomycotina</taxon>
        <taxon>Dothideomycetes</taxon>
        <taxon>Pleosporomycetidae</taxon>
        <taxon>Pleosporales</taxon>
        <taxon>Pleosporineae</taxon>
        <taxon>Phaeosphaeriaceae</taxon>
        <taxon>Ophiobolus</taxon>
    </lineage>
</organism>
<reference evidence="2" key="1">
    <citation type="journal article" date="2020" name="Stud. Mycol.">
        <title>101 Dothideomycetes genomes: a test case for predicting lifestyles and emergence of pathogens.</title>
        <authorList>
            <person name="Haridas S."/>
            <person name="Albert R."/>
            <person name="Binder M."/>
            <person name="Bloem J."/>
            <person name="Labutti K."/>
            <person name="Salamov A."/>
            <person name="Andreopoulos B."/>
            <person name="Baker S."/>
            <person name="Barry K."/>
            <person name="Bills G."/>
            <person name="Bluhm B."/>
            <person name="Cannon C."/>
            <person name="Castanera R."/>
            <person name="Culley D."/>
            <person name="Daum C."/>
            <person name="Ezra D."/>
            <person name="Gonzalez J."/>
            <person name="Henrissat B."/>
            <person name="Kuo A."/>
            <person name="Liang C."/>
            <person name="Lipzen A."/>
            <person name="Lutzoni F."/>
            <person name="Magnuson J."/>
            <person name="Mondo S."/>
            <person name="Nolan M."/>
            <person name="Ohm R."/>
            <person name="Pangilinan J."/>
            <person name="Park H.-J."/>
            <person name="Ramirez L."/>
            <person name="Alfaro M."/>
            <person name="Sun H."/>
            <person name="Tritt A."/>
            <person name="Yoshinaga Y."/>
            <person name="Zwiers L.-H."/>
            <person name="Turgeon B."/>
            <person name="Goodwin S."/>
            <person name="Spatafora J."/>
            <person name="Crous P."/>
            <person name="Grigoriev I."/>
        </authorList>
    </citation>
    <scope>NUCLEOTIDE SEQUENCE</scope>
    <source>
        <strain evidence="2">CBS 113818</strain>
    </source>
</reference>
<protein>
    <submittedName>
        <fullName evidence="2">Uncharacterized protein</fullName>
    </submittedName>
</protein>
<evidence type="ECO:0000313" key="2">
    <source>
        <dbReference type="EMBL" id="KAF2827046.1"/>
    </source>
</evidence>
<sequence length="160" mass="18795">MEQIRPRSNDHGAITADKELDHDPQDRDFGKLSDTDMGRLEIVLKPRRYEFGKLMSFNNFDVRSEVMADETLYWLFISRVGSKYFWQEPRPVGLETVPDCVEGLILRRKNCADISNCERIFERVGIFVLLDNRFEIEDHETYFQLAKAMDGRENRTVTIV</sequence>
<evidence type="ECO:0000313" key="3">
    <source>
        <dbReference type="Proteomes" id="UP000799424"/>
    </source>
</evidence>
<feature type="region of interest" description="Disordered" evidence="1">
    <location>
        <begin position="1"/>
        <end position="29"/>
    </location>
</feature>
<dbReference type="AlphaFoldDB" id="A0A6A7A1R3"/>
<accession>A0A6A7A1R3</accession>
<gene>
    <name evidence="2" type="ORF">CC86DRAFT_406274</name>
</gene>
<evidence type="ECO:0000256" key="1">
    <source>
        <dbReference type="SAM" id="MobiDB-lite"/>
    </source>
</evidence>
<name>A0A6A7A1R3_9PLEO</name>
<keyword evidence="3" id="KW-1185">Reference proteome</keyword>
<dbReference type="Proteomes" id="UP000799424">
    <property type="component" value="Unassembled WGS sequence"/>
</dbReference>
<dbReference type="EMBL" id="MU006225">
    <property type="protein sequence ID" value="KAF2827046.1"/>
    <property type="molecule type" value="Genomic_DNA"/>
</dbReference>